<name>A0A225NVE5_9RHOB</name>
<dbReference type="PANTHER" id="PTHR11061:SF49">
    <property type="entry name" value="23S RRNA (URACIL(1939)-C(5))-METHYLTRANSFERASE RLMD"/>
    <property type="match status" value="1"/>
</dbReference>
<dbReference type="GO" id="GO:0051539">
    <property type="term" value="F:4 iron, 4 sulfur cluster binding"/>
    <property type="evidence" value="ECO:0007669"/>
    <property type="project" value="UniProtKB-KW"/>
</dbReference>
<feature type="active site" evidence="7">
    <location>
        <position position="365"/>
    </location>
</feature>
<protein>
    <submittedName>
        <fullName evidence="8">RNA methyltransferase</fullName>
    </submittedName>
</protein>
<dbReference type="AlphaFoldDB" id="A0A225NVE5"/>
<dbReference type="Proteomes" id="UP000215377">
    <property type="component" value="Unassembled WGS sequence"/>
</dbReference>
<dbReference type="Pfam" id="PF05958">
    <property type="entry name" value="tRNA_U5-meth_tr"/>
    <property type="match status" value="1"/>
</dbReference>
<dbReference type="PROSITE" id="PS51687">
    <property type="entry name" value="SAM_MT_RNA_M5U"/>
    <property type="match status" value="1"/>
</dbReference>
<dbReference type="PROSITE" id="PS01230">
    <property type="entry name" value="TRMA_1"/>
    <property type="match status" value="1"/>
</dbReference>
<reference evidence="8 9" key="1">
    <citation type="submission" date="2013-04" db="EMBL/GenBank/DDBJ databases">
        <title>Oceanicola sp. 22II1-22F33 Genome Sequencing.</title>
        <authorList>
            <person name="Lai Q."/>
            <person name="Li G."/>
            <person name="Shao Z."/>
        </authorList>
    </citation>
    <scope>NUCLEOTIDE SEQUENCE [LARGE SCALE GENOMIC DNA]</scope>
    <source>
        <strain evidence="8 9">22II1-22F33</strain>
    </source>
</reference>
<keyword evidence="3 6" id="KW-0808">Transferase</keyword>
<dbReference type="GO" id="GO:0070041">
    <property type="term" value="F:rRNA (uridine-C5-)-methyltransferase activity"/>
    <property type="evidence" value="ECO:0007669"/>
    <property type="project" value="TreeGrafter"/>
</dbReference>
<evidence type="ECO:0000313" key="9">
    <source>
        <dbReference type="Proteomes" id="UP000215377"/>
    </source>
</evidence>
<dbReference type="InterPro" id="IPR030390">
    <property type="entry name" value="MeTrfase_TrmA_AS"/>
</dbReference>
<dbReference type="PANTHER" id="PTHR11061">
    <property type="entry name" value="RNA M5U METHYLTRANSFERASE"/>
    <property type="match status" value="1"/>
</dbReference>
<dbReference type="OrthoDB" id="9804590at2"/>
<proteinExistence type="inferred from homology"/>
<evidence type="ECO:0000256" key="3">
    <source>
        <dbReference type="ARBA" id="ARBA00022679"/>
    </source>
</evidence>
<feature type="binding site" evidence="6">
    <location>
        <position position="291"/>
    </location>
    <ligand>
        <name>S-adenosyl-L-methionine</name>
        <dbReference type="ChEBI" id="CHEBI:59789"/>
    </ligand>
</feature>
<feature type="binding site" evidence="6">
    <location>
        <position position="271"/>
    </location>
    <ligand>
        <name>S-adenosyl-L-methionine</name>
        <dbReference type="ChEBI" id="CHEBI:59789"/>
    </ligand>
</feature>
<evidence type="ECO:0000256" key="2">
    <source>
        <dbReference type="ARBA" id="ARBA00022603"/>
    </source>
</evidence>
<evidence type="ECO:0000256" key="5">
    <source>
        <dbReference type="ARBA" id="ARBA00023014"/>
    </source>
</evidence>
<evidence type="ECO:0000256" key="6">
    <source>
        <dbReference type="PROSITE-ProRule" id="PRU01024"/>
    </source>
</evidence>
<organism evidence="8 9">
    <name type="scientific">Marinibacterium profundimaris</name>
    <dbReference type="NCBI Taxonomy" id="1679460"/>
    <lineage>
        <taxon>Bacteria</taxon>
        <taxon>Pseudomonadati</taxon>
        <taxon>Pseudomonadota</taxon>
        <taxon>Alphaproteobacteria</taxon>
        <taxon>Rhodobacterales</taxon>
        <taxon>Paracoccaceae</taxon>
        <taxon>Marinibacterium</taxon>
    </lineage>
</organism>
<dbReference type="CDD" id="cd02440">
    <property type="entry name" value="AdoMet_MTases"/>
    <property type="match status" value="1"/>
</dbReference>
<comment type="caution">
    <text evidence="8">The sequence shown here is derived from an EMBL/GenBank/DDBJ whole genome shotgun (WGS) entry which is preliminary data.</text>
</comment>
<keyword evidence="5" id="KW-0411">Iron-sulfur</keyword>
<accession>A0A225NVE5</accession>
<evidence type="ECO:0000256" key="4">
    <source>
        <dbReference type="ARBA" id="ARBA00022691"/>
    </source>
</evidence>
<dbReference type="EMBL" id="AQQR01000002">
    <property type="protein sequence ID" value="OWU75766.1"/>
    <property type="molecule type" value="Genomic_DNA"/>
</dbReference>
<dbReference type="Gene3D" id="2.40.50.1070">
    <property type="match status" value="1"/>
</dbReference>
<dbReference type="SUPFAM" id="SSF53335">
    <property type="entry name" value="S-adenosyl-L-methionine-dependent methyltransferases"/>
    <property type="match status" value="1"/>
</dbReference>
<dbReference type="GO" id="GO:0070475">
    <property type="term" value="P:rRNA base methylation"/>
    <property type="evidence" value="ECO:0007669"/>
    <property type="project" value="TreeGrafter"/>
</dbReference>
<dbReference type="InterPro" id="IPR029063">
    <property type="entry name" value="SAM-dependent_MTases_sf"/>
</dbReference>
<feature type="active site" description="Nucleophile" evidence="6">
    <location>
        <position position="365"/>
    </location>
</feature>
<evidence type="ECO:0000313" key="8">
    <source>
        <dbReference type="EMBL" id="OWU75766.1"/>
    </source>
</evidence>
<keyword evidence="1" id="KW-0004">4Fe-4S</keyword>
<gene>
    <name evidence="8" type="ORF">ATO3_06090</name>
</gene>
<dbReference type="InterPro" id="IPR010280">
    <property type="entry name" value="U5_MeTrfase_fam"/>
</dbReference>
<keyword evidence="9" id="KW-1185">Reference proteome</keyword>
<sequence>MSQTERLRIERLGHQGDGIAPGPVFVARALPGEEVEGRRDGDRLLEPKIVTPSSDRVAAPCPHYRGCGGCGLQHASDDFVAAWKLGVVRQALTAQGIEAEFRDVITSPPMSRRRATVAARRTKKGAMAGFYGRASGVITEIPNCHLLRPALIAGLPVAEELAKLGGSRKGALAVTLTETENGLDVLARGGKALDGRLRMDLAALAEAHDLARIAWEDEVIATRHPPEQVFGPVRVSPPPGAFLQATREGEAALLAAIEEITDGAKRIADLFCGSGTFSLPLARRATVHAVEAVPEMLSALDRGWRHAQGLRQVTTEARDLFRRPLRPDELAAHDAIVIDPPRAGAQAQTEALAEAQVPVIAAISCNPVTFARDAKLLTDAGYRLNWVQVVDQFRWSNHVELAARFSLSH</sequence>
<feature type="binding site" evidence="6">
    <location>
        <position position="339"/>
    </location>
    <ligand>
        <name>S-adenosyl-L-methionine</name>
        <dbReference type="ChEBI" id="CHEBI:59789"/>
    </ligand>
</feature>
<dbReference type="Gene3D" id="2.40.50.140">
    <property type="entry name" value="Nucleic acid-binding proteins"/>
    <property type="match status" value="1"/>
</dbReference>
<keyword evidence="4 6" id="KW-0949">S-adenosyl-L-methionine</keyword>
<keyword evidence="1" id="KW-0479">Metal-binding</keyword>
<evidence type="ECO:0000256" key="7">
    <source>
        <dbReference type="PROSITE-ProRule" id="PRU10015"/>
    </source>
</evidence>
<dbReference type="Gene3D" id="3.40.50.150">
    <property type="entry name" value="Vaccinia Virus protein VP39"/>
    <property type="match status" value="1"/>
</dbReference>
<keyword evidence="2 6" id="KW-0489">Methyltransferase</keyword>
<keyword evidence="1" id="KW-0408">Iron</keyword>
<comment type="similarity">
    <text evidence="6">Belongs to the class I-like SAM-binding methyltransferase superfamily. RNA M5U methyltransferase family.</text>
</comment>
<dbReference type="InterPro" id="IPR012340">
    <property type="entry name" value="NA-bd_OB-fold"/>
</dbReference>
<dbReference type="RefSeq" id="WP_088648938.1">
    <property type="nucleotide sequence ID" value="NZ_AQQR01000002.1"/>
</dbReference>
<evidence type="ECO:0000256" key="1">
    <source>
        <dbReference type="ARBA" id="ARBA00022485"/>
    </source>
</evidence>
<feature type="binding site" evidence="6">
    <location>
        <position position="244"/>
    </location>
    <ligand>
        <name>S-adenosyl-L-methionine</name>
        <dbReference type="ChEBI" id="CHEBI:59789"/>
    </ligand>
</feature>